<dbReference type="KEGG" id="naj:B1756_11550"/>
<sequence>MKRRPFIAGVSGLGLGASIAVGSGAFSRVESQRAVSVAVAEDGDAYLGLTPCDTKHGDNFVGDDGRGHVTLDFGASGNGGNGVNSDSRTWFDNVLRICNQGKETVCVWIGDDNWPRLVDDAYDADYSEYDGDRRVDFYLGADRDRSIVGVKNAVSLETGACVCIGVATLTKGLEATDELLDDLGEEIVIHADADCPKEPEPPDPEPEEPRTQGFWRNNPTSWPVDEIGVGGVTYSRDDAITVMNQPVRGDQTVNLFRQLVAAKLNRESGVESNCIDETVDDADTWLADNPVGSGVSGGDPVWQDEGGRLRDELDAFNNAGCPLA</sequence>
<feature type="region of interest" description="Disordered" evidence="1">
    <location>
        <begin position="194"/>
        <end position="220"/>
    </location>
</feature>
<evidence type="ECO:0000256" key="1">
    <source>
        <dbReference type="SAM" id="MobiDB-lite"/>
    </source>
</evidence>
<dbReference type="Proteomes" id="UP000250088">
    <property type="component" value="Chromosome"/>
</dbReference>
<accession>A0A2Z2HVT3</accession>
<dbReference type="GeneID" id="32894721"/>
<organism evidence="2 3">
    <name type="scientific">Natrarchaeobaculum aegyptiacum</name>
    <dbReference type="NCBI Taxonomy" id="745377"/>
    <lineage>
        <taxon>Archaea</taxon>
        <taxon>Methanobacteriati</taxon>
        <taxon>Methanobacteriota</taxon>
        <taxon>Stenosarchaea group</taxon>
        <taxon>Halobacteria</taxon>
        <taxon>Halobacteriales</taxon>
        <taxon>Natrialbaceae</taxon>
        <taxon>Natrarchaeobaculum</taxon>
    </lineage>
</organism>
<proteinExistence type="predicted"/>
<dbReference type="EMBL" id="CP019893">
    <property type="protein sequence ID" value="ARS90295.1"/>
    <property type="molecule type" value="Genomic_DNA"/>
</dbReference>
<dbReference type="OrthoDB" id="206019at2157"/>
<evidence type="ECO:0000313" key="3">
    <source>
        <dbReference type="Proteomes" id="UP000250088"/>
    </source>
</evidence>
<gene>
    <name evidence="2" type="ORF">B1756_11550</name>
</gene>
<dbReference type="RefSeq" id="WP_086888671.1">
    <property type="nucleotide sequence ID" value="NZ_CP019893.1"/>
</dbReference>
<protein>
    <submittedName>
        <fullName evidence="2">Uncharacterized protein</fullName>
    </submittedName>
</protein>
<keyword evidence="3" id="KW-1185">Reference proteome</keyword>
<evidence type="ECO:0000313" key="2">
    <source>
        <dbReference type="EMBL" id="ARS90295.1"/>
    </source>
</evidence>
<name>A0A2Z2HVT3_9EURY</name>
<dbReference type="AlphaFoldDB" id="A0A2Z2HVT3"/>
<reference evidence="3" key="1">
    <citation type="submission" date="2017-02" db="EMBL/GenBank/DDBJ databases">
        <title>Natronthermophilus aegyptiacus gen. nov.,sp. nov., an aerobic, extremely halophilic alkalithermophilic archaeon isolated from the athalassohaline Wadi An Natrun, Egypt.</title>
        <authorList>
            <person name="Zhao B."/>
        </authorList>
    </citation>
    <scope>NUCLEOTIDE SEQUENCE [LARGE SCALE GENOMIC DNA]</scope>
    <source>
        <strain evidence="3">JW/NM-HA 15</strain>
    </source>
</reference>